<sequence length="98" mass="11561">DSEEALLEPGPHDLDDPWPYSFKMSENVWIRTAGGNWQRGRVTRSTTKLGPTREKQGYFYHVQFRMQEKNIRKDFAPLNGEIKPDTPRTRTLLRQQGW</sequence>
<dbReference type="Proteomes" id="UP000814033">
    <property type="component" value="Unassembled WGS sequence"/>
</dbReference>
<evidence type="ECO:0000313" key="2">
    <source>
        <dbReference type="Proteomes" id="UP000814033"/>
    </source>
</evidence>
<keyword evidence="2" id="KW-1185">Reference proteome</keyword>
<evidence type="ECO:0000313" key="1">
    <source>
        <dbReference type="EMBL" id="KAI0040025.1"/>
    </source>
</evidence>
<comment type="caution">
    <text evidence="1">The sequence shown here is derived from an EMBL/GenBank/DDBJ whole genome shotgun (WGS) entry which is preliminary data.</text>
</comment>
<gene>
    <name evidence="1" type="ORF">FA95DRAFT_1453662</name>
</gene>
<feature type="non-terminal residue" evidence="1">
    <location>
        <position position="98"/>
    </location>
</feature>
<proteinExistence type="predicted"/>
<accession>A0ACB8R7V6</accession>
<dbReference type="EMBL" id="MU276236">
    <property type="protein sequence ID" value="KAI0040025.1"/>
    <property type="molecule type" value="Genomic_DNA"/>
</dbReference>
<protein>
    <submittedName>
        <fullName evidence="1">Uncharacterized protein</fullName>
    </submittedName>
</protein>
<reference evidence="1" key="2">
    <citation type="journal article" date="2022" name="New Phytol.">
        <title>Evolutionary transition to the ectomycorrhizal habit in the genomes of a hyperdiverse lineage of mushroom-forming fungi.</title>
        <authorList>
            <person name="Looney B."/>
            <person name="Miyauchi S."/>
            <person name="Morin E."/>
            <person name="Drula E."/>
            <person name="Courty P.E."/>
            <person name="Kohler A."/>
            <person name="Kuo A."/>
            <person name="LaButti K."/>
            <person name="Pangilinan J."/>
            <person name="Lipzen A."/>
            <person name="Riley R."/>
            <person name="Andreopoulos W."/>
            <person name="He G."/>
            <person name="Johnson J."/>
            <person name="Nolan M."/>
            <person name="Tritt A."/>
            <person name="Barry K.W."/>
            <person name="Grigoriev I.V."/>
            <person name="Nagy L.G."/>
            <person name="Hibbett D."/>
            <person name="Henrissat B."/>
            <person name="Matheny P.B."/>
            <person name="Labbe J."/>
            <person name="Martin F.M."/>
        </authorList>
    </citation>
    <scope>NUCLEOTIDE SEQUENCE</scope>
    <source>
        <strain evidence="1">FP105234-sp</strain>
    </source>
</reference>
<reference evidence="1" key="1">
    <citation type="submission" date="2021-02" db="EMBL/GenBank/DDBJ databases">
        <authorList>
            <consortium name="DOE Joint Genome Institute"/>
            <person name="Ahrendt S."/>
            <person name="Looney B.P."/>
            <person name="Miyauchi S."/>
            <person name="Morin E."/>
            <person name="Drula E."/>
            <person name="Courty P.E."/>
            <person name="Chicoki N."/>
            <person name="Fauchery L."/>
            <person name="Kohler A."/>
            <person name="Kuo A."/>
            <person name="Labutti K."/>
            <person name="Pangilinan J."/>
            <person name="Lipzen A."/>
            <person name="Riley R."/>
            <person name="Andreopoulos W."/>
            <person name="He G."/>
            <person name="Johnson J."/>
            <person name="Barry K.W."/>
            <person name="Grigoriev I.V."/>
            <person name="Nagy L."/>
            <person name="Hibbett D."/>
            <person name="Henrissat B."/>
            <person name="Matheny P.B."/>
            <person name="Labbe J."/>
            <person name="Martin F."/>
        </authorList>
    </citation>
    <scope>NUCLEOTIDE SEQUENCE</scope>
    <source>
        <strain evidence="1">FP105234-sp</strain>
    </source>
</reference>
<feature type="non-terminal residue" evidence="1">
    <location>
        <position position="1"/>
    </location>
</feature>
<organism evidence="1 2">
    <name type="scientific">Auriscalpium vulgare</name>
    <dbReference type="NCBI Taxonomy" id="40419"/>
    <lineage>
        <taxon>Eukaryota</taxon>
        <taxon>Fungi</taxon>
        <taxon>Dikarya</taxon>
        <taxon>Basidiomycota</taxon>
        <taxon>Agaricomycotina</taxon>
        <taxon>Agaricomycetes</taxon>
        <taxon>Russulales</taxon>
        <taxon>Auriscalpiaceae</taxon>
        <taxon>Auriscalpium</taxon>
    </lineage>
</organism>
<name>A0ACB8R7V6_9AGAM</name>